<evidence type="ECO:0000256" key="1">
    <source>
        <dbReference type="SAM" id="Phobius"/>
    </source>
</evidence>
<dbReference type="EMBL" id="JAKOGI010000302">
    <property type="protein sequence ID" value="KAJ8437389.1"/>
    <property type="molecule type" value="Genomic_DNA"/>
</dbReference>
<feature type="transmembrane region" description="Helical" evidence="1">
    <location>
        <begin position="110"/>
        <end position="131"/>
    </location>
</feature>
<proteinExistence type="predicted"/>
<protein>
    <submittedName>
        <fullName evidence="2">Uncharacterized protein</fullName>
    </submittedName>
</protein>
<gene>
    <name evidence="2" type="ORF">Cgig2_020408</name>
</gene>
<evidence type="ECO:0000313" key="2">
    <source>
        <dbReference type="EMBL" id="KAJ8437389.1"/>
    </source>
</evidence>
<keyword evidence="3" id="KW-1185">Reference proteome</keyword>
<comment type="caution">
    <text evidence="2">The sequence shown here is derived from an EMBL/GenBank/DDBJ whole genome shotgun (WGS) entry which is preliminary data.</text>
</comment>
<keyword evidence="1" id="KW-1133">Transmembrane helix</keyword>
<keyword evidence="1" id="KW-0812">Transmembrane</keyword>
<sequence>MDLPLLFAQRSATVCFLYWKKTLPRRVLLSADLIPIDLNCTQGFPPMSLPMALPGLSPAPPPPCIFPHALSSPRHVKCYIRIKRLCHLERLQKIAASTKAKNLINQASQLLLLFLTVVLLSPSCPGTYFVIAGDESSSKLCSISLELLNHKMMLQATL</sequence>
<organism evidence="2 3">
    <name type="scientific">Carnegiea gigantea</name>
    <dbReference type="NCBI Taxonomy" id="171969"/>
    <lineage>
        <taxon>Eukaryota</taxon>
        <taxon>Viridiplantae</taxon>
        <taxon>Streptophyta</taxon>
        <taxon>Embryophyta</taxon>
        <taxon>Tracheophyta</taxon>
        <taxon>Spermatophyta</taxon>
        <taxon>Magnoliopsida</taxon>
        <taxon>eudicotyledons</taxon>
        <taxon>Gunneridae</taxon>
        <taxon>Pentapetalae</taxon>
        <taxon>Caryophyllales</taxon>
        <taxon>Cactineae</taxon>
        <taxon>Cactaceae</taxon>
        <taxon>Cactoideae</taxon>
        <taxon>Echinocereeae</taxon>
        <taxon>Carnegiea</taxon>
    </lineage>
</organism>
<evidence type="ECO:0000313" key="3">
    <source>
        <dbReference type="Proteomes" id="UP001153076"/>
    </source>
</evidence>
<dbReference type="Proteomes" id="UP001153076">
    <property type="component" value="Unassembled WGS sequence"/>
</dbReference>
<keyword evidence="1" id="KW-0472">Membrane</keyword>
<dbReference type="AlphaFoldDB" id="A0A9Q1K5U8"/>
<name>A0A9Q1K5U8_9CARY</name>
<reference evidence="2" key="1">
    <citation type="submission" date="2022-04" db="EMBL/GenBank/DDBJ databases">
        <title>Carnegiea gigantea Genome sequencing and assembly v2.</title>
        <authorList>
            <person name="Copetti D."/>
            <person name="Sanderson M.J."/>
            <person name="Burquez A."/>
            <person name="Wojciechowski M.F."/>
        </authorList>
    </citation>
    <scope>NUCLEOTIDE SEQUENCE</scope>
    <source>
        <strain evidence="2">SGP5-SGP5p</strain>
        <tissue evidence="2">Aerial part</tissue>
    </source>
</reference>
<accession>A0A9Q1K5U8</accession>